<dbReference type="EMBL" id="LIHL02000013">
    <property type="protein sequence ID" value="KAF5450454.1"/>
    <property type="molecule type" value="Genomic_DNA"/>
</dbReference>
<dbReference type="Gramene" id="Jr13_23660_p2">
    <property type="protein sequence ID" value="cds.Jr13_23660_p2"/>
    <property type="gene ID" value="Jr13_23660"/>
</dbReference>
<organism evidence="1 2">
    <name type="scientific">Juglans regia</name>
    <name type="common">English walnut</name>
    <dbReference type="NCBI Taxonomy" id="51240"/>
    <lineage>
        <taxon>Eukaryota</taxon>
        <taxon>Viridiplantae</taxon>
        <taxon>Streptophyta</taxon>
        <taxon>Embryophyta</taxon>
        <taxon>Tracheophyta</taxon>
        <taxon>Spermatophyta</taxon>
        <taxon>Magnoliopsida</taxon>
        <taxon>eudicotyledons</taxon>
        <taxon>Gunneridae</taxon>
        <taxon>Pentapetalae</taxon>
        <taxon>rosids</taxon>
        <taxon>fabids</taxon>
        <taxon>Fagales</taxon>
        <taxon>Juglandaceae</taxon>
        <taxon>Juglans</taxon>
    </lineage>
</organism>
<dbReference type="Proteomes" id="UP000619265">
    <property type="component" value="Unassembled WGS sequence"/>
</dbReference>
<dbReference type="AlphaFoldDB" id="A0A833U0K0"/>
<reference evidence="1" key="1">
    <citation type="submission" date="2015-10" db="EMBL/GenBank/DDBJ databases">
        <authorList>
            <person name="Martinez-Garcia P.J."/>
            <person name="Crepeau M.W."/>
            <person name="Puiu D."/>
            <person name="Gonzalez-Ibeas D."/>
            <person name="Whalen J."/>
            <person name="Stevens K."/>
            <person name="Paul R."/>
            <person name="Butterfield T."/>
            <person name="Britton M."/>
            <person name="Reagan R."/>
            <person name="Chakraborty S."/>
            <person name="Walawage S.L."/>
            <person name="Vasquez-Gross H.A."/>
            <person name="Cardeno C."/>
            <person name="Famula R."/>
            <person name="Pratt K."/>
            <person name="Kuruganti S."/>
            <person name="Aradhya M.K."/>
            <person name="Leslie C.A."/>
            <person name="Dandekar A.M."/>
            <person name="Salzberg S.L."/>
            <person name="Wegrzyn J.L."/>
            <person name="Langley C.H."/>
            <person name="Neale D.B."/>
        </authorList>
    </citation>
    <scope>NUCLEOTIDE SEQUENCE</scope>
    <source>
        <tissue evidence="1">Leaves</tissue>
    </source>
</reference>
<evidence type="ECO:0000313" key="1">
    <source>
        <dbReference type="EMBL" id="KAF5450454.1"/>
    </source>
</evidence>
<dbReference type="InterPro" id="IPR036691">
    <property type="entry name" value="Endo/exonu/phosph_ase_sf"/>
</dbReference>
<protein>
    <submittedName>
        <fullName evidence="1">Uncharacterized protein</fullName>
    </submittedName>
</protein>
<dbReference type="SUPFAM" id="SSF56219">
    <property type="entry name" value="DNase I-like"/>
    <property type="match status" value="1"/>
</dbReference>
<name>A0A833U0K0_JUGRE</name>
<sequence>MRPKGQMGMFREALEINDLYDMGYVGDCFTWSNGHNDHTFTKERLDRFVANKEWRERFQLVKVEGNEKYGKRIRKFWFKFEAGWLKEEDCEMMVKKVWERKQMNLEPIKQVQNLLQRCSGELT</sequence>
<proteinExistence type="predicted"/>
<evidence type="ECO:0000313" key="2">
    <source>
        <dbReference type="Proteomes" id="UP000619265"/>
    </source>
</evidence>
<comment type="caution">
    <text evidence="1">The sequence shown here is derived from an EMBL/GenBank/DDBJ whole genome shotgun (WGS) entry which is preliminary data.</text>
</comment>
<gene>
    <name evidence="1" type="ORF">F2P56_030807</name>
</gene>
<dbReference type="PANTHER" id="PTHR33710">
    <property type="entry name" value="BNAC02G09200D PROTEIN"/>
    <property type="match status" value="1"/>
</dbReference>
<reference evidence="1" key="2">
    <citation type="submission" date="2020-03" db="EMBL/GenBank/DDBJ databases">
        <title>Walnut 2.0.</title>
        <authorList>
            <person name="Marrano A."/>
            <person name="Britton M."/>
            <person name="Zimin A.V."/>
            <person name="Zaini P.A."/>
            <person name="Workman R."/>
            <person name="Puiu D."/>
            <person name="Bianco L."/>
            <person name="Allen B.J."/>
            <person name="Troggio M."/>
            <person name="Leslie C.A."/>
            <person name="Timp W."/>
            <person name="Dendekar A."/>
            <person name="Salzberg S.L."/>
            <person name="Neale D.B."/>
        </authorList>
    </citation>
    <scope>NUCLEOTIDE SEQUENCE</scope>
    <source>
        <tissue evidence="1">Leaves</tissue>
    </source>
</reference>
<accession>A0A833U0K0</accession>
<dbReference type="PANTHER" id="PTHR33710:SF62">
    <property type="entry name" value="DUF4283 DOMAIN PROTEIN"/>
    <property type="match status" value="1"/>
</dbReference>